<evidence type="ECO:0000256" key="1">
    <source>
        <dbReference type="ARBA" id="ARBA00004123"/>
    </source>
</evidence>
<protein>
    <recommendedName>
        <fullName evidence="7">Transcription initiation factor IIF subunit alpha</fullName>
    </recommendedName>
</protein>
<dbReference type="PANTHER" id="PTHR13011:SF0">
    <property type="entry name" value="GENERAL TRANSCRIPTION FACTOR IIF SUBUNIT 1"/>
    <property type="match status" value="1"/>
</dbReference>
<dbReference type="InterPro" id="IPR011039">
    <property type="entry name" value="TFIIF_interaction"/>
</dbReference>
<dbReference type="GO" id="GO:0016251">
    <property type="term" value="F:RNA polymerase II general transcription initiation factor activity"/>
    <property type="evidence" value="ECO:0007669"/>
    <property type="project" value="TreeGrafter"/>
</dbReference>
<keyword evidence="6 7" id="KW-0539">Nucleus</keyword>
<sequence length="160" mass="18704">MCQLKGRAGGTGRRSAAKRYSVLKFNGSLKIDTGKWASSECSVRMTREDNREQAAAGEIRQEYGEGSEYGKALREEARRKKYGRQLQVYQHDNQPWLLSGKERKFRSIREGGAGEHADYWVFSKAGEEFHAYKVDEWYQFLPFLRHRTLDIDQAEERFRE</sequence>
<dbReference type="WBParaSite" id="GPUH_0002191401-mRNA-1">
    <property type="protein sequence ID" value="GPUH_0002191401-mRNA-1"/>
    <property type="gene ID" value="GPUH_0002191401"/>
</dbReference>
<evidence type="ECO:0000313" key="9">
    <source>
        <dbReference type="Proteomes" id="UP000271098"/>
    </source>
</evidence>
<evidence type="ECO:0000256" key="5">
    <source>
        <dbReference type="ARBA" id="ARBA00023163"/>
    </source>
</evidence>
<evidence type="ECO:0000313" key="8">
    <source>
        <dbReference type="EMBL" id="VDN39130.1"/>
    </source>
</evidence>
<evidence type="ECO:0000256" key="3">
    <source>
        <dbReference type="ARBA" id="ARBA00023015"/>
    </source>
</evidence>
<reference evidence="8 9" key="2">
    <citation type="submission" date="2018-11" db="EMBL/GenBank/DDBJ databases">
        <authorList>
            <consortium name="Pathogen Informatics"/>
        </authorList>
    </citation>
    <scope>NUCLEOTIDE SEQUENCE [LARGE SCALE GENOMIC DNA]</scope>
</reference>
<evidence type="ECO:0000256" key="2">
    <source>
        <dbReference type="ARBA" id="ARBA00005249"/>
    </source>
</evidence>
<dbReference type="PANTHER" id="PTHR13011">
    <property type="entry name" value="TFIIF-ALPHA"/>
    <property type="match status" value="1"/>
</dbReference>
<dbReference type="OrthoDB" id="76676at2759"/>
<comment type="function">
    <text evidence="7">TFIIF is a general transcription initiation factor that binds to RNA polymerase II and helps to recruit it to the initiation complex in collaboration with TFIIB. It promotes transcription elongation.</text>
</comment>
<keyword evidence="5 7" id="KW-0804">Transcription</keyword>
<dbReference type="InterPro" id="IPR008851">
    <property type="entry name" value="TFIIF-alpha"/>
</dbReference>
<dbReference type="GO" id="GO:0003677">
    <property type="term" value="F:DNA binding"/>
    <property type="evidence" value="ECO:0007669"/>
    <property type="project" value="UniProtKB-KW"/>
</dbReference>
<evidence type="ECO:0000313" key="10">
    <source>
        <dbReference type="WBParaSite" id="GPUH_0002191401-mRNA-1"/>
    </source>
</evidence>
<comment type="subcellular location">
    <subcellularLocation>
        <location evidence="1 7">Nucleus</location>
    </subcellularLocation>
</comment>
<keyword evidence="3 7" id="KW-0805">Transcription regulation</keyword>
<evidence type="ECO:0000256" key="7">
    <source>
        <dbReference type="RuleBase" id="RU366044"/>
    </source>
</evidence>
<keyword evidence="9" id="KW-1185">Reference proteome</keyword>
<dbReference type="Pfam" id="PF05793">
    <property type="entry name" value="TFIIF_alpha"/>
    <property type="match status" value="1"/>
</dbReference>
<dbReference type="AlphaFoldDB" id="A0A183ELP6"/>
<dbReference type="GO" id="GO:0032968">
    <property type="term" value="P:positive regulation of transcription elongation by RNA polymerase II"/>
    <property type="evidence" value="ECO:0007669"/>
    <property type="project" value="InterPro"/>
</dbReference>
<dbReference type="EMBL" id="UYRT01093732">
    <property type="protein sequence ID" value="VDN39130.1"/>
    <property type="molecule type" value="Genomic_DNA"/>
</dbReference>
<proteinExistence type="inferred from homology"/>
<dbReference type="SUPFAM" id="SSF50916">
    <property type="entry name" value="Rap30/74 interaction domains"/>
    <property type="match status" value="1"/>
</dbReference>
<organism evidence="10">
    <name type="scientific">Gongylonema pulchrum</name>
    <dbReference type="NCBI Taxonomy" id="637853"/>
    <lineage>
        <taxon>Eukaryota</taxon>
        <taxon>Metazoa</taxon>
        <taxon>Ecdysozoa</taxon>
        <taxon>Nematoda</taxon>
        <taxon>Chromadorea</taxon>
        <taxon>Rhabditida</taxon>
        <taxon>Spirurina</taxon>
        <taxon>Spiruromorpha</taxon>
        <taxon>Spiruroidea</taxon>
        <taxon>Gongylonematidae</taxon>
        <taxon>Gongylonema</taxon>
    </lineage>
</organism>
<dbReference type="Proteomes" id="UP000271098">
    <property type="component" value="Unassembled WGS sequence"/>
</dbReference>
<reference evidence="10" key="1">
    <citation type="submission" date="2016-06" db="UniProtKB">
        <authorList>
            <consortium name="WormBaseParasite"/>
        </authorList>
    </citation>
    <scope>IDENTIFICATION</scope>
</reference>
<keyword evidence="4 7" id="KW-0238">DNA-binding</keyword>
<accession>A0A183ELP6</accession>
<evidence type="ECO:0000256" key="4">
    <source>
        <dbReference type="ARBA" id="ARBA00023125"/>
    </source>
</evidence>
<evidence type="ECO:0000256" key="6">
    <source>
        <dbReference type="ARBA" id="ARBA00023242"/>
    </source>
</evidence>
<dbReference type="GO" id="GO:0001096">
    <property type="term" value="F:TFIIF-class transcription factor complex binding"/>
    <property type="evidence" value="ECO:0007669"/>
    <property type="project" value="TreeGrafter"/>
</dbReference>
<dbReference type="GO" id="GO:0005674">
    <property type="term" value="C:transcription factor TFIIF complex"/>
    <property type="evidence" value="ECO:0007669"/>
    <property type="project" value="TreeGrafter"/>
</dbReference>
<dbReference type="GO" id="GO:0006367">
    <property type="term" value="P:transcription initiation at RNA polymerase II promoter"/>
    <property type="evidence" value="ECO:0007669"/>
    <property type="project" value="InterPro"/>
</dbReference>
<comment type="similarity">
    <text evidence="2 7">Belongs to the TFIIF alpha subunit family.</text>
</comment>
<gene>
    <name evidence="8" type="ORF">GPUH_LOCUS21887</name>
</gene>
<name>A0A183ELP6_9BILA</name>